<name>C2KU91_9FIRM</name>
<dbReference type="HOGENOM" id="CLU_3045996_0_0_9"/>
<dbReference type="EMBL" id="ACKX01000009">
    <property type="protein sequence ID" value="EEJ52663.1"/>
    <property type="molecule type" value="Genomic_DNA"/>
</dbReference>
<proteinExistence type="predicted"/>
<keyword evidence="2" id="KW-1185">Reference proteome</keyword>
<protein>
    <submittedName>
        <fullName evidence="1">Uncharacterized protein</fullName>
    </submittedName>
</protein>
<dbReference type="AlphaFoldDB" id="C2KU91"/>
<gene>
    <name evidence="1" type="ORF">HMPREF6123_0060</name>
</gene>
<evidence type="ECO:0000313" key="1">
    <source>
        <dbReference type="EMBL" id="EEJ52663.1"/>
    </source>
</evidence>
<organism evidence="1 2">
    <name type="scientific">Oribacterium sinus F0268</name>
    <dbReference type="NCBI Taxonomy" id="585501"/>
    <lineage>
        <taxon>Bacteria</taxon>
        <taxon>Bacillati</taxon>
        <taxon>Bacillota</taxon>
        <taxon>Clostridia</taxon>
        <taxon>Lachnospirales</taxon>
        <taxon>Lachnospiraceae</taxon>
        <taxon>Oribacterium</taxon>
    </lineage>
</organism>
<dbReference type="Proteomes" id="UP000004121">
    <property type="component" value="Unassembled WGS sequence"/>
</dbReference>
<sequence length="54" mass="6234">MDKFSLVQEREASVWKRPAEKSSKGTKVGWKSFMPEKPGLKMTLSESGIKEEYR</sequence>
<comment type="caution">
    <text evidence="1">The sequence shown here is derived from an EMBL/GenBank/DDBJ whole genome shotgun (WGS) entry which is preliminary data.</text>
</comment>
<dbReference type="STRING" id="585501.HMPREF6123_0060"/>
<reference evidence="1 2" key="1">
    <citation type="submission" date="2009-04" db="EMBL/GenBank/DDBJ databases">
        <authorList>
            <person name="Qin X."/>
            <person name="Bachman B."/>
            <person name="Battles P."/>
            <person name="Bell A."/>
            <person name="Bess C."/>
            <person name="Bickham C."/>
            <person name="Chaboub L."/>
            <person name="Chen D."/>
            <person name="Coyle M."/>
            <person name="Deiros D.R."/>
            <person name="Dinh H."/>
            <person name="Forbes L."/>
            <person name="Fowler G."/>
            <person name="Francisco L."/>
            <person name="Fu Q."/>
            <person name="Gubbala S."/>
            <person name="Hale W."/>
            <person name="Han Y."/>
            <person name="Hemphill L."/>
            <person name="Highlander S.K."/>
            <person name="Hirani K."/>
            <person name="Hogues M."/>
            <person name="Jackson L."/>
            <person name="Jakkamsetti A."/>
            <person name="Javaid M."/>
            <person name="Jiang H."/>
            <person name="Korchina V."/>
            <person name="Kovar C."/>
            <person name="Lara F."/>
            <person name="Lee S."/>
            <person name="Mata R."/>
            <person name="Mathew T."/>
            <person name="Moen C."/>
            <person name="Morales K."/>
            <person name="Munidasa M."/>
            <person name="Nazareth L."/>
            <person name="Ngo R."/>
            <person name="Nguyen L."/>
            <person name="Okwuonu G."/>
            <person name="Ongeri F."/>
            <person name="Patil S."/>
            <person name="Petrosino J."/>
            <person name="Pham C."/>
            <person name="Pham P."/>
            <person name="Pu L.-L."/>
            <person name="Puazo M."/>
            <person name="Raj R."/>
            <person name="Reid J."/>
            <person name="Rouhana J."/>
            <person name="Saada N."/>
            <person name="Shang Y."/>
            <person name="Simmons D."/>
            <person name="Thornton R."/>
            <person name="Warren J."/>
            <person name="Weissenberger G."/>
            <person name="Zhang J."/>
            <person name="Zhang L."/>
            <person name="Zhou C."/>
            <person name="Zhu D."/>
            <person name="Muzny D."/>
            <person name="Worley K."/>
            <person name="Gibbs R."/>
        </authorList>
    </citation>
    <scope>NUCLEOTIDE SEQUENCE [LARGE SCALE GENOMIC DNA]</scope>
    <source>
        <strain evidence="1 2">F0268</strain>
    </source>
</reference>
<accession>C2KU91</accession>
<dbReference type="InParanoid" id="C2KU91"/>
<evidence type="ECO:0000313" key="2">
    <source>
        <dbReference type="Proteomes" id="UP000004121"/>
    </source>
</evidence>